<proteinExistence type="predicted"/>
<dbReference type="RefSeq" id="WP_105330696.1">
    <property type="nucleotide sequence ID" value="NZ_PUHY01000010.1"/>
</dbReference>
<gene>
    <name evidence="4" type="ORF">C5Y83_15925</name>
</gene>
<dbReference type="PANTHER" id="PTHR43674:SF2">
    <property type="entry name" value="BETA-UREIDOPROPIONASE"/>
    <property type="match status" value="1"/>
</dbReference>
<dbReference type="Proteomes" id="UP000238322">
    <property type="component" value="Unassembled WGS sequence"/>
</dbReference>
<feature type="chain" id="PRO_5015760043" evidence="2">
    <location>
        <begin position="21"/>
        <end position="437"/>
    </location>
</feature>
<dbReference type="InterPro" id="IPR050345">
    <property type="entry name" value="Aliph_Amidase/BUP"/>
</dbReference>
<keyword evidence="2" id="KW-0732">Signal</keyword>
<dbReference type="EMBL" id="PUHY01000010">
    <property type="protein sequence ID" value="PQO34966.1"/>
    <property type="molecule type" value="Genomic_DNA"/>
</dbReference>
<dbReference type="OrthoDB" id="2826359at2"/>
<dbReference type="PROSITE" id="PS50263">
    <property type="entry name" value="CN_HYDROLASE"/>
    <property type="match status" value="1"/>
</dbReference>
<dbReference type="AlphaFoldDB" id="A0A2S8FS11"/>
<dbReference type="GO" id="GO:0016811">
    <property type="term" value="F:hydrolase activity, acting on carbon-nitrogen (but not peptide) bonds, in linear amides"/>
    <property type="evidence" value="ECO:0007669"/>
    <property type="project" value="UniProtKB-ARBA"/>
</dbReference>
<accession>A0A2S8FS11</accession>
<feature type="signal peptide" evidence="2">
    <location>
        <begin position="1"/>
        <end position="20"/>
    </location>
</feature>
<protein>
    <submittedName>
        <fullName evidence="4">Carbon-nitrogen hydrolase family protein</fullName>
    </submittedName>
</protein>
<dbReference type="CDD" id="cd07197">
    <property type="entry name" value="nitrilase"/>
    <property type="match status" value="1"/>
</dbReference>
<dbReference type="Gene3D" id="2.60.120.260">
    <property type="entry name" value="Galactose-binding domain-like"/>
    <property type="match status" value="1"/>
</dbReference>
<evidence type="ECO:0000313" key="4">
    <source>
        <dbReference type="EMBL" id="PQO34966.1"/>
    </source>
</evidence>
<dbReference type="Gene3D" id="3.60.110.10">
    <property type="entry name" value="Carbon-nitrogen hydrolase"/>
    <property type="match status" value="1"/>
</dbReference>
<name>A0A2S8FS11_9BACT</name>
<dbReference type="InterPro" id="IPR036526">
    <property type="entry name" value="C-N_Hydrolase_sf"/>
</dbReference>
<sequence length="437" mass="48674">MRMLAFLFAVTAGIAANAWSAERSPSAWQPYSPRDEIRPAFHVDPQGGLDGQPGYVIEHDQRDALDGAWMREIAIEGGKFYQLSAAANLKEVQKPRRQVYAEVWFTGDNNQVVRYENGDQSRPYFAAEADTDAAGWTHFEGKFPAPKPATKAVIKLHLRWAPESRVIWSEATLREVEPPQPRKVRLASINYQPRGSRSAIESLDQCEPHIAKAAAQKADLAVLGEVLTTVGNVESFEEVAEPIPGPTTKRLGELAKKYQMYLVTSIHEKADYKIYNTAILVGPDGELVGTYRKVCLARDEYRKGIAAGDSFPVFDTPIGKIGMMICFDVHMPEVGRGLAANGAEIVAMPIMGGDPNLAKARCIENQFYLVTSSYSIQDDWMQSGVWNLAGELLVRATEKDTVVLAEIDLTEPYRWRANMGQFRPRLRHERPGNILPE</sequence>
<reference evidence="4 5" key="1">
    <citation type="submission" date="2018-02" db="EMBL/GenBank/DDBJ databases">
        <title>Comparative genomes isolates from brazilian mangrove.</title>
        <authorList>
            <person name="Araujo J.E."/>
            <person name="Taketani R.G."/>
            <person name="Silva M.C.P."/>
            <person name="Loureco M.V."/>
            <person name="Andreote F.D."/>
        </authorList>
    </citation>
    <scope>NUCLEOTIDE SEQUENCE [LARGE SCALE GENOMIC DNA]</scope>
    <source>
        <strain evidence="4 5">Hex-1 MGV</strain>
    </source>
</reference>
<evidence type="ECO:0000259" key="3">
    <source>
        <dbReference type="PROSITE" id="PS50263"/>
    </source>
</evidence>
<feature type="domain" description="CN hydrolase" evidence="3">
    <location>
        <begin position="184"/>
        <end position="409"/>
    </location>
</feature>
<dbReference type="SUPFAM" id="SSF56317">
    <property type="entry name" value="Carbon-nitrogen hydrolase"/>
    <property type="match status" value="1"/>
</dbReference>
<keyword evidence="1 4" id="KW-0378">Hydrolase</keyword>
<dbReference type="InterPro" id="IPR003010">
    <property type="entry name" value="C-N_Hydrolase"/>
</dbReference>
<comment type="caution">
    <text evidence="4">The sequence shown here is derived from an EMBL/GenBank/DDBJ whole genome shotgun (WGS) entry which is preliminary data.</text>
</comment>
<dbReference type="Pfam" id="PF00795">
    <property type="entry name" value="CN_hydrolase"/>
    <property type="match status" value="1"/>
</dbReference>
<evidence type="ECO:0000256" key="1">
    <source>
        <dbReference type="ARBA" id="ARBA00022801"/>
    </source>
</evidence>
<organism evidence="4 5">
    <name type="scientific">Blastopirellula marina</name>
    <dbReference type="NCBI Taxonomy" id="124"/>
    <lineage>
        <taxon>Bacteria</taxon>
        <taxon>Pseudomonadati</taxon>
        <taxon>Planctomycetota</taxon>
        <taxon>Planctomycetia</taxon>
        <taxon>Pirellulales</taxon>
        <taxon>Pirellulaceae</taxon>
        <taxon>Blastopirellula</taxon>
    </lineage>
</organism>
<evidence type="ECO:0000256" key="2">
    <source>
        <dbReference type="SAM" id="SignalP"/>
    </source>
</evidence>
<evidence type="ECO:0000313" key="5">
    <source>
        <dbReference type="Proteomes" id="UP000238322"/>
    </source>
</evidence>
<dbReference type="PANTHER" id="PTHR43674">
    <property type="entry name" value="NITRILASE C965.09-RELATED"/>
    <property type="match status" value="1"/>
</dbReference>